<feature type="compositionally biased region" description="Polar residues" evidence="1">
    <location>
        <begin position="281"/>
        <end position="290"/>
    </location>
</feature>
<feature type="compositionally biased region" description="Basic residues" evidence="1">
    <location>
        <begin position="211"/>
        <end position="231"/>
    </location>
</feature>
<sequence>MQTPSRGSEMGALTVKSEEGRWRGGFEGLKVDARHYSYECKSSTQERPYASRPSRSQQLRNPKLVPKLTSDTPNPLEKKAGVADEVLRKRAAERARQQEAEESDKESLPPSPKRRRSASSESVSTISTGDSRHSRSPRRRSRSPPPQRPRQSPDSVQGGGRRLLEQSLSRSPPPAKQTRRSLSRDSLSPRNERQEQRYRDRKDPENEGVRPRRSRHRSPPRHHARESRRRISYASNSPEPQERQPPRGQDHGSRHNDRGRGKDAEPPRQRSLSPFSRRLAMTQSMNRGER</sequence>
<accession>A0A7D5YV72</accession>
<feature type="compositionally biased region" description="Basic and acidic residues" evidence="1">
    <location>
        <begin position="76"/>
        <end position="99"/>
    </location>
</feature>
<feature type="compositionally biased region" description="Basic and acidic residues" evidence="1">
    <location>
        <begin position="240"/>
        <end position="268"/>
    </location>
</feature>
<keyword evidence="3" id="KW-1185">Reference proteome</keyword>
<name>A0A7D5YV72_9HYPO</name>
<evidence type="ECO:0000313" key="3">
    <source>
        <dbReference type="Proteomes" id="UP000510686"/>
    </source>
</evidence>
<dbReference type="Proteomes" id="UP000510686">
    <property type="component" value="Chromosome 4"/>
</dbReference>
<dbReference type="KEGG" id="mbrn:90967980"/>
<dbReference type="GeneID" id="90967980"/>
<feature type="compositionally biased region" description="Low complexity" evidence="1">
    <location>
        <begin position="119"/>
        <end position="129"/>
    </location>
</feature>
<dbReference type="Pfam" id="PF13917">
    <property type="entry name" value="zf-CCHC_3"/>
    <property type="match status" value="1"/>
</dbReference>
<dbReference type="EMBL" id="CP058935">
    <property type="protein sequence ID" value="QLI70722.1"/>
    <property type="molecule type" value="Genomic_DNA"/>
</dbReference>
<proteinExistence type="predicted"/>
<evidence type="ECO:0000313" key="2">
    <source>
        <dbReference type="EMBL" id="QLI70722.1"/>
    </source>
</evidence>
<reference evidence="2 3" key="1">
    <citation type="submission" date="2020-07" db="EMBL/GenBank/DDBJ databases">
        <title>Telomere length de novo assembly of all 7 chromosomes of the fungus, Metarhizium brunneum, using a novel assembly pipeline.</title>
        <authorList>
            <person name="Saud z."/>
            <person name="Kortsinoglou A."/>
            <person name="Kouvelis V.N."/>
            <person name="Butt T.M."/>
        </authorList>
    </citation>
    <scope>NUCLEOTIDE SEQUENCE [LARGE SCALE GENOMIC DNA]</scope>
    <source>
        <strain evidence="2 3">4556</strain>
    </source>
</reference>
<dbReference type="OrthoDB" id="437973at2759"/>
<dbReference type="AlphaFoldDB" id="A0A7D5YV72"/>
<feature type="region of interest" description="Disordered" evidence="1">
    <location>
        <begin position="40"/>
        <end position="290"/>
    </location>
</feature>
<gene>
    <name evidence="2" type="ORF">G6M90_00g075390</name>
</gene>
<protein>
    <submittedName>
        <fullName evidence="2">Uncharacterized protein</fullName>
    </submittedName>
</protein>
<organism evidence="2 3">
    <name type="scientific">Metarhizium brunneum</name>
    <dbReference type="NCBI Taxonomy" id="500148"/>
    <lineage>
        <taxon>Eukaryota</taxon>
        <taxon>Fungi</taxon>
        <taxon>Dikarya</taxon>
        <taxon>Ascomycota</taxon>
        <taxon>Pezizomycotina</taxon>
        <taxon>Sordariomycetes</taxon>
        <taxon>Hypocreomycetidae</taxon>
        <taxon>Hypocreales</taxon>
        <taxon>Clavicipitaceae</taxon>
        <taxon>Metarhizium</taxon>
    </lineage>
</organism>
<feature type="compositionally biased region" description="Basic and acidic residues" evidence="1">
    <location>
        <begin position="190"/>
        <end position="210"/>
    </location>
</feature>
<dbReference type="RefSeq" id="XP_065987077.1">
    <property type="nucleotide sequence ID" value="XM_066131042.1"/>
</dbReference>
<evidence type="ECO:0000256" key="1">
    <source>
        <dbReference type="SAM" id="MobiDB-lite"/>
    </source>
</evidence>